<protein>
    <recommendedName>
        <fullName evidence="3">DUF3791 domain-containing protein</fullName>
    </recommendedName>
</protein>
<dbReference type="AlphaFoldDB" id="A0A1C7IA28"/>
<keyword evidence="2" id="KW-1185">Reference proteome</keyword>
<dbReference type="InterPro" id="IPR024269">
    <property type="entry name" value="DUF3791"/>
</dbReference>
<reference evidence="1" key="1">
    <citation type="submission" date="2017-04" db="EMBL/GenBank/DDBJ databases">
        <title>Complete Genome Sequences of Twelve Strains of a Stable Defined Moderately Diverse Mouse Microbiota 2 (sDMDMm2).</title>
        <authorList>
            <person name="Uchimura Y."/>
            <person name="Wyss M."/>
            <person name="Brugiroux S."/>
            <person name="Limenitakis J.P."/>
            <person name="Stecher B."/>
            <person name="McCoy K.D."/>
            <person name="Macpherson A.J."/>
        </authorList>
    </citation>
    <scope>NUCLEOTIDE SEQUENCE</scope>
    <source>
        <strain evidence="1">YL58</strain>
    </source>
</reference>
<sequence>MSRQEEREANLIVVAAVEEYGLRHHMSVKEVLSLFERYDIADLLRSQHEVLHMMDLGEGANFAESVLQGAAL</sequence>
<dbReference type="EMBL" id="CP015405">
    <property type="protein sequence ID" value="ANU75774.1"/>
    <property type="molecule type" value="Genomic_DNA"/>
</dbReference>
<gene>
    <name evidence="1" type="ORF">A4V09_08315</name>
</gene>
<dbReference type="OrthoDB" id="1918196at2"/>
<evidence type="ECO:0000313" key="1">
    <source>
        <dbReference type="EMBL" id="ANU75774.1"/>
    </source>
</evidence>
<proteinExistence type="predicted"/>
<organism evidence="1 2">
    <name type="scientific">Blautia pseudococcoides</name>
    <dbReference type="NCBI Taxonomy" id="1796616"/>
    <lineage>
        <taxon>Bacteria</taxon>
        <taxon>Bacillati</taxon>
        <taxon>Bacillota</taxon>
        <taxon>Clostridia</taxon>
        <taxon>Lachnospirales</taxon>
        <taxon>Lachnospiraceae</taxon>
        <taxon>Blautia</taxon>
    </lineage>
</organism>
<name>A0A1C7IA28_9FIRM</name>
<evidence type="ECO:0008006" key="3">
    <source>
        <dbReference type="Google" id="ProtNLM"/>
    </source>
</evidence>
<dbReference type="RefSeq" id="WP_065541957.1">
    <property type="nucleotide sequence ID" value="NZ_CP015405.2"/>
</dbReference>
<dbReference type="Proteomes" id="UP000092574">
    <property type="component" value="Chromosome"/>
</dbReference>
<dbReference type="Pfam" id="PF12668">
    <property type="entry name" value="DUF3791"/>
    <property type="match status" value="1"/>
</dbReference>
<dbReference type="STRING" id="1796616.A4V09_08315"/>
<accession>A0A1C7IA28</accession>
<evidence type="ECO:0000313" key="2">
    <source>
        <dbReference type="Proteomes" id="UP000092574"/>
    </source>
</evidence>
<dbReference type="KEGG" id="byl:A4V09_08315"/>